<evidence type="ECO:0000256" key="1">
    <source>
        <dbReference type="SAM" id="MobiDB-lite"/>
    </source>
</evidence>
<feature type="compositionally biased region" description="Low complexity" evidence="1">
    <location>
        <begin position="20"/>
        <end position="38"/>
    </location>
</feature>
<name>A0A811UU50_CERCA</name>
<comment type="caution">
    <text evidence="2">The sequence shown here is derived from an EMBL/GenBank/DDBJ whole genome shotgun (WGS) entry which is preliminary data.</text>
</comment>
<feature type="compositionally biased region" description="Basic and acidic residues" evidence="1">
    <location>
        <begin position="1"/>
        <end position="12"/>
    </location>
</feature>
<dbReference type="AlphaFoldDB" id="A0A811UU50"/>
<sequence>AGVQSKRGELVGKKVRRVNSSAPSSSPSSSPSSPSPAAVKPKSQPFFYSLQTVR</sequence>
<dbReference type="EMBL" id="CAJHJT010000034">
    <property type="protein sequence ID" value="CAD7002490.1"/>
    <property type="molecule type" value="Genomic_DNA"/>
</dbReference>
<feature type="region of interest" description="Disordered" evidence="1">
    <location>
        <begin position="1"/>
        <end position="54"/>
    </location>
</feature>
<reference evidence="2" key="1">
    <citation type="submission" date="2020-11" db="EMBL/GenBank/DDBJ databases">
        <authorList>
            <person name="Whitehead M."/>
        </authorList>
    </citation>
    <scope>NUCLEOTIDE SEQUENCE</scope>
    <source>
        <strain evidence="2">EGII</strain>
    </source>
</reference>
<dbReference type="Proteomes" id="UP000606786">
    <property type="component" value="Unassembled WGS sequence"/>
</dbReference>
<feature type="non-terminal residue" evidence="2">
    <location>
        <position position="54"/>
    </location>
</feature>
<feature type="non-terminal residue" evidence="2">
    <location>
        <position position="1"/>
    </location>
</feature>
<accession>A0A811UU50</accession>
<gene>
    <name evidence="2" type="ORF">CCAP1982_LOCUS10979</name>
</gene>
<keyword evidence="3" id="KW-1185">Reference proteome</keyword>
<protein>
    <submittedName>
        <fullName evidence="2">(Mediterranean fruit fly) hypothetical protein</fullName>
    </submittedName>
</protein>
<organism evidence="2 3">
    <name type="scientific">Ceratitis capitata</name>
    <name type="common">Mediterranean fruit fly</name>
    <name type="synonym">Tephritis capitata</name>
    <dbReference type="NCBI Taxonomy" id="7213"/>
    <lineage>
        <taxon>Eukaryota</taxon>
        <taxon>Metazoa</taxon>
        <taxon>Ecdysozoa</taxon>
        <taxon>Arthropoda</taxon>
        <taxon>Hexapoda</taxon>
        <taxon>Insecta</taxon>
        <taxon>Pterygota</taxon>
        <taxon>Neoptera</taxon>
        <taxon>Endopterygota</taxon>
        <taxon>Diptera</taxon>
        <taxon>Brachycera</taxon>
        <taxon>Muscomorpha</taxon>
        <taxon>Tephritoidea</taxon>
        <taxon>Tephritidae</taxon>
        <taxon>Ceratitis</taxon>
        <taxon>Ceratitis</taxon>
    </lineage>
</organism>
<evidence type="ECO:0000313" key="2">
    <source>
        <dbReference type="EMBL" id="CAD7002490.1"/>
    </source>
</evidence>
<proteinExistence type="predicted"/>
<evidence type="ECO:0000313" key="3">
    <source>
        <dbReference type="Proteomes" id="UP000606786"/>
    </source>
</evidence>